<organism evidence="5 6">
    <name type="scientific">Limulus polyphemus</name>
    <name type="common">Atlantic horseshoe crab</name>
    <dbReference type="NCBI Taxonomy" id="6850"/>
    <lineage>
        <taxon>Eukaryota</taxon>
        <taxon>Metazoa</taxon>
        <taxon>Ecdysozoa</taxon>
        <taxon>Arthropoda</taxon>
        <taxon>Chelicerata</taxon>
        <taxon>Merostomata</taxon>
        <taxon>Xiphosura</taxon>
        <taxon>Limulidae</taxon>
        <taxon>Limulus</taxon>
    </lineage>
</organism>
<dbReference type="PANTHER" id="PTHR34524">
    <property type="entry name" value="CALCYPHOSIN"/>
    <property type="match status" value="1"/>
</dbReference>
<name>A0ABM1B803_LIMPO</name>
<keyword evidence="5" id="KW-1185">Reference proteome</keyword>
<sequence>MPRPVTAETRNEKEMIESAKKQFAFATDPVEKLKLLCLQRGSSGILGLGRVFRRMDDNGNGDLSKDEFIKGLNDTGLGESFPPEEIEELFSRFDADSSGKIVFNEFLRAIRPSMSKGRIDIVEKAFSKLDKTGDGMINVQDLKGVYNVRNHPAYLNGEMTEKQLLTKFLRKFEEEGDINGVVTKEEFFDYYNGVSASIDEDAYFDLMMRNCWKL</sequence>
<dbReference type="InterPro" id="IPR051581">
    <property type="entry name" value="Ca-bind"/>
</dbReference>
<proteinExistence type="predicted"/>
<gene>
    <name evidence="6" type="primary">LOC106461399</name>
</gene>
<dbReference type="Pfam" id="PF13202">
    <property type="entry name" value="EF-hand_5"/>
    <property type="match status" value="1"/>
</dbReference>
<evidence type="ECO:0000256" key="3">
    <source>
        <dbReference type="ARBA" id="ARBA00022837"/>
    </source>
</evidence>
<keyword evidence="3" id="KW-0106">Calcium</keyword>
<reference evidence="6" key="1">
    <citation type="submission" date="2025-08" db="UniProtKB">
        <authorList>
            <consortium name="RefSeq"/>
        </authorList>
    </citation>
    <scope>IDENTIFICATION</scope>
    <source>
        <tissue evidence="6">Muscle</tissue>
    </source>
</reference>
<dbReference type="Proteomes" id="UP000694941">
    <property type="component" value="Unplaced"/>
</dbReference>
<dbReference type="SUPFAM" id="SSF47473">
    <property type="entry name" value="EF-hand"/>
    <property type="match status" value="1"/>
</dbReference>
<dbReference type="PROSITE" id="PS50222">
    <property type="entry name" value="EF_HAND_2"/>
    <property type="match status" value="3"/>
</dbReference>
<evidence type="ECO:0000256" key="1">
    <source>
        <dbReference type="ARBA" id="ARBA00022723"/>
    </source>
</evidence>
<dbReference type="CDD" id="cd00051">
    <property type="entry name" value="EFh"/>
    <property type="match status" value="1"/>
</dbReference>
<dbReference type="Pfam" id="PF13499">
    <property type="entry name" value="EF-hand_7"/>
    <property type="match status" value="1"/>
</dbReference>
<dbReference type="PROSITE" id="PS00018">
    <property type="entry name" value="EF_HAND_1"/>
    <property type="match status" value="1"/>
</dbReference>
<dbReference type="GeneID" id="106461399"/>
<dbReference type="Gene3D" id="1.10.238.10">
    <property type="entry name" value="EF-hand"/>
    <property type="match status" value="2"/>
</dbReference>
<evidence type="ECO:0000259" key="4">
    <source>
        <dbReference type="PROSITE" id="PS50222"/>
    </source>
</evidence>
<dbReference type="PANTHER" id="PTHR34524:SF6">
    <property type="entry name" value="CALCYPHOSINE LIKE"/>
    <property type="match status" value="1"/>
</dbReference>
<dbReference type="InterPro" id="IPR002048">
    <property type="entry name" value="EF_hand_dom"/>
</dbReference>
<keyword evidence="1" id="KW-0479">Metal-binding</keyword>
<dbReference type="InterPro" id="IPR018247">
    <property type="entry name" value="EF_Hand_1_Ca_BS"/>
</dbReference>
<evidence type="ECO:0000256" key="2">
    <source>
        <dbReference type="ARBA" id="ARBA00022737"/>
    </source>
</evidence>
<evidence type="ECO:0000313" key="5">
    <source>
        <dbReference type="Proteomes" id="UP000694941"/>
    </source>
</evidence>
<dbReference type="RefSeq" id="XP_013776673.1">
    <property type="nucleotide sequence ID" value="XM_013921219.2"/>
</dbReference>
<feature type="domain" description="EF-hand" evidence="4">
    <location>
        <begin position="81"/>
        <end position="116"/>
    </location>
</feature>
<accession>A0ABM1B803</accession>
<keyword evidence="2" id="KW-0677">Repeat</keyword>
<evidence type="ECO:0000313" key="6">
    <source>
        <dbReference type="RefSeq" id="XP_013776673.1"/>
    </source>
</evidence>
<dbReference type="SMART" id="SM00054">
    <property type="entry name" value="EFh"/>
    <property type="match status" value="3"/>
</dbReference>
<feature type="domain" description="EF-hand" evidence="4">
    <location>
        <begin position="117"/>
        <end position="152"/>
    </location>
</feature>
<feature type="domain" description="EF-hand" evidence="4">
    <location>
        <begin position="43"/>
        <end position="78"/>
    </location>
</feature>
<dbReference type="InterPro" id="IPR011992">
    <property type="entry name" value="EF-hand-dom_pair"/>
</dbReference>
<protein>
    <submittedName>
        <fullName evidence="6">Calcyphosin-like protein</fullName>
    </submittedName>
</protein>